<dbReference type="RefSeq" id="NP_649660.1">
    <property type="nucleotide sequence ID" value="NM_141403.2"/>
</dbReference>
<reference evidence="1 3" key="6">
    <citation type="journal article" date="2005" name="PLoS Comput. Biol.">
        <title>Combined evidence annotation of transposable elements in genome sequences.</title>
        <authorList>
            <person name="Quesneville H."/>
            <person name="Bergman C.M."/>
            <person name="Andrieu O."/>
            <person name="Autard D."/>
            <person name="Nouaud D."/>
            <person name="Ashburner M."/>
            <person name="Anxolabehere D."/>
        </authorList>
    </citation>
    <scope>NUCLEOTIDE SEQUENCE [LARGE SCALE GENOMIC DNA]</scope>
    <source>
        <strain evidence="3">Berkeley</strain>
    </source>
</reference>
<dbReference type="InParanoid" id="Q9VI27"/>
<reference evidence="1 3" key="5">
    <citation type="journal article" date="2002" name="Genome Biol.">
        <title>Heterochromatic sequences in a Drosophila whole-genome shotgun assembly.</title>
        <authorList>
            <person name="Hoskins R.A."/>
            <person name="Smith C.D."/>
            <person name="Carlson J.W."/>
            <person name="Carvalho A.B."/>
            <person name="Halpern A."/>
            <person name="Kaminker J.S."/>
            <person name="Kennedy C."/>
            <person name="Mungall C.J."/>
            <person name="Sullivan B.A."/>
            <person name="Sutton G.G."/>
            <person name="Yasuhara J.C."/>
            <person name="Wakimoto B.T."/>
            <person name="Myers E.W."/>
            <person name="Celniker S.E."/>
            <person name="Rubin G.M."/>
            <person name="Karpen G.H."/>
        </authorList>
    </citation>
    <scope>NUCLEOTIDE SEQUENCE [LARGE SCALE GENOMIC DNA]</scope>
    <source>
        <strain evidence="3">Berkeley</strain>
    </source>
</reference>
<proteinExistence type="predicted"/>
<dbReference type="PhylomeDB" id="Q9VI27"/>
<dbReference type="Proteomes" id="UP000000803">
    <property type="component" value="Chromosome 3R"/>
</dbReference>
<dbReference type="AGR" id="FB:FBgn0037449"/>
<evidence type="ECO:0000313" key="3">
    <source>
        <dbReference type="Proteomes" id="UP000000803"/>
    </source>
</evidence>
<dbReference type="EMBL" id="AE014297">
    <property type="protein sequence ID" value="AAF54117.1"/>
    <property type="molecule type" value="Genomic_DNA"/>
</dbReference>
<reference evidence="1 3" key="4">
    <citation type="journal article" date="2002" name="Genome Biol.">
        <title>The transposable elements of the Drosophila melanogaster euchromatin: a genomics perspective.</title>
        <authorList>
            <person name="Kaminker J.S."/>
            <person name="Bergman C.M."/>
            <person name="Kronmiller B."/>
            <person name="Carlson J."/>
            <person name="Svirskas R."/>
            <person name="Patel S."/>
            <person name="Frise E."/>
            <person name="Wheeler D.A."/>
            <person name="Lewis S.E."/>
            <person name="Rubin G.M."/>
            <person name="Ashburner M."/>
            <person name="Celniker S.E."/>
        </authorList>
    </citation>
    <scope>NUCLEOTIDE SEQUENCE [LARGE SCALE GENOMIC DNA]</scope>
    <source>
        <strain evidence="3">Berkeley</strain>
    </source>
</reference>
<dbReference type="HOGENOM" id="CLU_845375_0_0_1"/>
<reference evidence="1 3" key="7">
    <citation type="journal article" date="2007" name="Science">
        <title>The Release 5.1 annotation of Drosophila melanogaster heterochromatin.</title>
        <authorList>
            <person name="Smith C.D."/>
            <person name="Shu S."/>
            <person name="Mungall C.J."/>
            <person name="Karpen G.H."/>
        </authorList>
    </citation>
    <scope>NUCLEOTIDE SEQUENCE [LARGE SCALE GENOMIC DNA]</scope>
    <source>
        <strain evidence="3">Berkeley</strain>
    </source>
</reference>
<dbReference type="BioGRID-ORCS" id="40798">
    <property type="hits" value="0 hits in 1 CRISPR screen"/>
</dbReference>
<organism evidence="1 3">
    <name type="scientific">Drosophila melanogaster</name>
    <name type="common">Fruit fly</name>
    <dbReference type="NCBI Taxonomy" id="7227"/>
    <lineage>
        <taxon>Eukaryota</taxon>
        <taxon>Metazoa</taxon>
        <taxon>Ecdysozoa</taxon>
        <taxon>Arthropoda</taxon>
        <taxon>Hexapoda</taxon>
        <taxon>Insecta</taxon>
        <taxon>Pterygota</taxon>
        <taxon>Neoptera</taxon>
        <taxon>Endopterygota</taxon>
        <taxon>Diptera</taxon>
        <taxon>Brachycera</taxon>
        <taxon>Muscomorpha</taxon>
        <taxon>Ephydroidea</taxon>
        <taxon>Drosophilidae</taxon>
        <taxon>Drosophila</taxon>
        <taxon>Sophophora</taxon>
    </lineage>
</organism>
<evidence type="ECO:0000313" key="2">
    <source>
        <dbReference type="FlyBase" id="FBgn0037449"/>
    </source>
</evidence>
<dbReference type="KEGG" id="dme:Dmel_CG15185"/>
<evidence type="ECO:0000313" key="1">
    <source>
        <dbReference type="EMBL" id="AAF54117.1"/>
    </source>
</evidence>
<reference evidence="1 3" key="11">
    <citation type="journal article" date="2015" name="Genome Res.">
        <title>The Release 6 reference sequence of the Drosophila melanogaster genome.</title>
        <authorList>
            <person name="Hoskins R.A."/>
            <person name="Carlson J.W."/>
            <person name="Wan K.H."/>
            <person name="Park S."/>
            <person name="Mendez I."/>
            <person name="Galle S.E."/>
            <person name="Booth B.W."/>
            <person name="Pfeiffer B.D."/>
            <person name="George R.A."/>
            <person name="Svirskas R."/>
            <person name="Krzywinski M."/>
            <person name="Schein J."/>
            <person name="Accardo M.C."/>
            <person name="Damia E."/>
            <person name="Messina G."/>
            <person name="Mendez-Lago M."/>
            <person name="de Pablos B."/>
            <person name="Demakova O.V."/>
            <person name="Andreyeva E.N."/>
            <person name="Boldyreva L.V."/>
            <person name="Marra M."/>
            <person name="Carvalho A.B."/>
            <person name="Dimitri P."/>
            <person name="Villasante A."/>
            <person name="Zhimulev I.F."/>
            <person name="Rubin G.M."/>
            <person name="Karpen G.H."/>
            <person name="Celniker S.E."/>
        </authorList>
    </citation>
    <scope>NUCLEOTIDE SEQUENCE [LARGE SCALE GENOMIC DNA]</scope>
    <source>
        <strain evidence="3">Berkeley</strain>
    </source>
</reference>
<dbReference type="VEuPathDB" id="VectorBase:FBgn0037449"/>
<dbReference type="UCSC" id="CG15185-RA">
    <property type="organism name" value="d. melanogaster"/>
</dbReference>
<gene>
    <name evidence="1" type="primary">Dmel\CG15185</name>
    <name evidence="1 2" type="ORF">CG15185</name>
    <name evidence="1" type="ORF">Dmel_CG15185</name>
</gene>
<dbReference type="FlyBase" id="FBgn0037449">
    <property type="gene designation" value="CG15185"/>
</dbReference>
<keyword evidence="3" id="KW-1185">Reference proteome</keyword>
<dbReference type="AlphaFoldDB" id="Q9VI27"/>
<dbReference type="GeneID" id="40798"/>
<dbReference type="OrthoDB" id="7852189at2759"/>
<reference evidence="1 3" key="1">
    <citation type="journal article" date="2000" name="Science">
        <title>The genome sequence of Drosophila melanogaster.</title>
        <authorList>
            <person name="Adams M.D."/>
            <person name="Celniker S.E."/>
            <person name="Holt R.A."/>
            <person name="Evans C.A."/>
            <person name="Gocayne J.D."/>
            <person name="Amanatides P.G."/>
            <person name="Scherer S.E."/>
            <person name="Li P.W."/>
            <person name="Hoskins R.A."/>
            <person name="Galle R.F."/>
            <person name="George R.A."/>
            <person name="Lewis S.E."/>
            <person name="Richards S."/>
            <person name="Ashburner M."/>
            <person name="Henderson S.N."/>
            <person name="Sutton G.G."/>
            <person name="Wortman J.R."/>
            <person name="Yandell M.D."/>
            <person name="Zhang Q."/>
            <person name="Chen L.X."/>
            <person name="Brandon R.C."/>
            <person name="Rogers Y.H."/>
            <person name="Blazej R.G."/>
            <person name="Champe M."/>
            <person name="Pfeiffer B.D."/>
            <person name="Wan K.H."/>
            <person name="Doyle C."/>
            <person name="Baxter E.G."/>
            <person name="Helt G."/>
            <person name="Nelson C.R."/>
            <person name="Gabor G.L."/>
            <person name="Abril J.F."/>
            <person name="Agbayani A."/>
            <person name="An H.J."/>
            <person name="Andrews-Pfannkoch C."/>
            <person name="Baldwin D."/>
            <person name="Ballew R.M."/>
            <person name="Basu A."/>
            <person name="Baxendale J."/>
            <person name="Bayraktaroglu L."/>
            <person name="Beasley E.M."/>
            <person name="Beeson K.Y."/>
            <person name="Benos P.V."/>
            <person name="Berman B.P."/>
            <person name="Bhandari D."/>
            <person name="Bolshakov S."/>
            <person name="Borkova D."/>
            <person name="Botchan M.R."/>
            <person name="Bouck J."/>
            <person name="Brokstein P."/>
            <person name="Brottier P."/>
            <person name="Burtis K.C."/>
            <person name="Busam D.A."/>
            <person name="Butler H."/>
            <person name="Cadieu E."/>
            <person name="Center A."/>
            <person name="Chandra I."/>
            <person name="Cherry J.M."/>
            <person name="Cawley S."/>
            <person name="Dahlke C."/>
            <person name="Davenport L.B."/>
            <person name="Davies P."/>
            <person name="de Pablos B."/>
            <person name="Delcher A."/>
            <person name="Deng Z."/>
            <person name="Mays A.D."/>
            <person name="Dew I."/>
            <person name="Dietz S.M."/>
            <person name="Dodson K."/>
            <person name="Doup L.E."/>
            <person name="Downes M."/>
            <person name="Dugan-Rocha S."/>
            <person name="Dunkov B.C."/>
            <person name="Dunn P."/>
            <person name="Durbin K.J."/>
            <person name="Evangelista C.C."/>
            <person name="Ferraz C."/>
            <person name="Ferriera S."/>
            <person name="Fleischmann W."/>
            <person name="Fosler C."/>
            <person name="Gabrielian A.E."/>
            <person name="Garg N.S."/>
            <person name="Gelbart W.M."/>
            <person name="Glasser K."/>
            <person name="Glodek A."/>
            <person name="Gong F."/>
            <person name="Gorrell J.H."/>
            <person name="Gu Z."/>
            <person name="Guan P."/>
            <person name="Harris M."/>
            <person name="Harris N.L."/>
            <person name="Harvey D."/>
            <person name="Heiman T.J."/>
            <person name="Hernandez J.R."/>
            <person name="Houck J."/>
            <person name="Hostin D."/>
            <person name="Houston K.A."/>
            <person name="Howland T.J."/>
            <person name="Wei M.H."/>
            <person name="Ibegwam C."/>
            <person name="Jalali M."/>
            <person name="Kalush F."/>
            <person name="Karpen G.H."/>
            <person name="Ke Z."/>
            <person name="Kennison J.A."/>
            <person name="Ketchum K.A."/>
            <person name="Kimmel B.E."/>
            <person name="Kodira C.D."/>
            <person name="Kraft C."/>
            <person name="Kravitz S."/>
            <person name="Kulp D."/>
            <person name="Lai Z."/>
            <person name="Lasko P."/>
            <person name="Lei Y."/>
            <person name="Levitsky A.A."/>
            <person name="Li J."/>
            <person name="Li Z."/>
            <person name="Liang Y."/>
            <person name="Lin X."/>
            <person name="Liu X."/>
            <person name="Mattei B."/>
            <person name="McIntosh T.C."/>
            <person name="McLeod M.P."/>
            <person name="McPherson D."/>
            <person name="Merkulov G."/>
            <person name="Milshina N.V."/>
            <person name="Mobarry C."/>
            <person name="Morris J."/>
            <person name="Moshrefi A."/>
            <person name="Mount S.M."/>
            <person name="Moy M."/>
            <person name="Murphy B."/>
            <person name="Murphy L."/>
            <person name="Muzny D.M."/>
            <person name="Nelson D.L."/>
            <person name="Nelson D.R."/>
            <person name="Nelson K.A."/>
            <person name="Nixon K."/>
            <person name="Nusskern D.R."/>
            <person name="Pacleb J.M."/>
            <person name="Palazzolo M."/>
            <person name="Pittman G.S."/>
            <person name="Pan S."/>
            <person name="Pollard J."/>
            <person name="Puri V."/>
            <person name="Reese M.G."/>
            <person name="Reinert K."/>
            <person name="Remington K."/>
            <person name="Saunders R.D."/>
            <person name="Scheeler F."/>
            <person name="Shen H."/>
            <person name="Shue B.C."/>
            <person name="Siden-Kiamos I."/>
            <person name="Simpson M."/>
            <person name="Skupski M.P."/>
            <person name="Smith T."/>
            <person name="Spier E."/>
            <person name="Spradling A.C."/>
            <person name="Stapleton M."/>
            <person name="Strong R."/>
            <person name="Sun E."/>
            <person name="Svirskas R."/>
            <person name="Tector C."/>
            <person name="Turner R."/>
            <person name="Venter E."/>
            <person name="Wang A.H."/>
            <person name="Wang X."/>
            <person name="Wang Z.Y."/>
            <person name="Wassarman D.A."/>
            <person name="Weinstock G.M."/>
            <person name="Weissenbach J."/>
            <person name="Williams S.M."/>
            <person name="WoodageT"/>
            <person name="Worley K.C."/>
            <person name="Wu D."/>
            <person name="Yang S."/>
            <person name="Yao Q.A."/>
            <person name="Ye J."/>
            <person name="Yeh R.F."/>
            <person name="Zaveri J.S."/>
            <person name="Zhan M."/>
            <person name="Zhang G."/>
            <person name="Zhao Q."/>
            <person name="Zheng L."/>
            <person name="Zheng X.H."/>
            <person name="Zhong F.N."/>
            <person name="Zhong W."/>
            <person name="Zhou X."/>
            <person name="Zhu S."/>
            <person name="Zhu X."/>
            <person name="Smith H.O."/>
            <person name="Gibbs R.A."/>
            <person name="Myers E.W."/>
            <person name="Rubin G.M."/>
            <person name="Venter J.C."/>
        </authorList>
    </citation>
    <scope>NUCLEOTIDE SEQUENCE [LARGE SCALE GENOMIC DNA]</scope>
    <source>
        <strain evidence="3">Berkeley</strain>
    </source>
</reference>
<protein>
    <submittedName>
        <fullName evidence="1">Uncharacterized protein</fullName>
    </submittedName>
</protein>
<reference evidence="1 3" key="3">
    <citation type="journal article" date="2002" name="Genome Biol.">
        <title>Annotation of the Drosophila melanogaster euchromatic genome: a systematic review.</title>
        <authorList>
            <person name="Misra S."/>
            <person name="Crosby M.A."/>
            <person name="Mungall C.J."/>
            <person name="Matthews B.B."/>
            <person name="Campbell K.S."/>
            <person name="Hradecky P."/>
            <person name="Huang Y."/>
            <person name="Kaminker J.S."/>
            <person name="Millburn G.H."/>
            <person name="Prochnik S.E."/>
            <person name="Smith C.D."/>
            <person name="Tupy J.L."/>
            <person name="Whitfied E.J."/>
            <person name="Bayraktaroglu L."/>
            <person name="Berman B.P."/>
            <person name="Bettencourt B.R."/>
            <person name="Celniker S.E."/>
            <person name="de Grey A.D."/>
            <person name="Drysdale R.A."/>
            <person name="Harris N.L."/>
            <person name="Richter J."/>
            <person name="Russo S."/>
            <person name="Schroeder A.J."/>
            <person name="Shu S.Q."/>
            <person name="Stapleton M."/>
            <person name="Yamada C."/>
            <person name="Ashburner M."/>
            <person name="Gelbart W.M."/>
            <person name="Rubin G.M."/>
            <person name="Lewis S.E."/>
        </authorList>
    </citation>
    <scope>GENOME REANNOTATION</scope>
    <source>
        <strain evidence="3">Berkeley</strain>
    </source>
</reference>
<dbReference type="PaxDb" id="7227-FBpp0081175"/>
<dbReference type="Bgee" id="FBgn0037449">
    <property type="expression patterns" value="Expressed in spermatocyte in testis and 8 other cell types or tissues"/>
</dbReference>
<dbReference type="OMA" id="EMTPEEN"/>
<accession>Q9VI27</accession>
<reference evidence="1 3" key="2">
    <citation type="journal article" date="2002" name="Genome Biol.">
        <title>Finishing a whole-genome shotgun: release 3 of the Drosophila melanogaster euchromatic genome sequence.</title>
        <authorList>
            <person name="Celniker S.E."/>
            <person name="Wheeler D.A."/>
            <person name="Kronmiller B."/>
            <person name="Carlson J.W."/>
            <person name="Halpern A."/>
            <person name="Patel S."/>
            <person name="Adams M."/>
            <person name="Champe M."/>
            <person name="Dugan S.P."/>
            <person name="Frise E."/>
            <person name="Hodgson A."/>
            <person name="George R.A."/>
            <person name="Hoskins R.A."/>
            <person name="Laverty T."/>
            <person name="Muzny D.M."/>
            <person name="Nelson C.R."/>
            <person name="Pacleb J.M."/>
            <person name="Park S."/>
            <person name="Pfeiffer B.D."/>
            <person name="Richards S."/>
            <person name="Sodergren E.J."/>
            <person name="Svirskas R."/>
            <person name="Tabor P.E."/>
            <person name="Wan K."/>
            <person name="Stapleton M."/>
            <person name="Sutton G.G."/>
            <person name="Venter C."/>
            <person name="Weinstock G."/>
            <person name="Scherer S.E."/>
            <person name="Myers E.W."/>
            <person name="Gibbs R.A."/>
            <person name="Rubin G.M."/>
        </authorList>
    </citation>
    <scope>NUCLEOTIDE SEQUENCE [LARGE SCALE GENOMIC DNA]</scope>
    <source>
        <strain evidence="3">Berkeley</strain>
    </source>
</reference>
<dbReference type="IntAct" id="Q9VI27">
    <property type="interactions" value="4"/>
</dbReference>
<reference evidence="1 3" key="9">
    <citation type="journal article" date="2015" name="G3 (Bethesda)">
        <title>Gene Model Annotations for Drosophila melanogaster: Impact of High-Throughput Data.</title>
        <authorList>
            <consortium name="FlyBase Consortium"/>
            <person name="Matthews B.B."/>
            <person name="Dos Santos G."/>
            <person name="Crosby M.A."/>
            <person name="Emmert D.B."/>
            <person name="St Pierre S.E."/>
            <person name="Gramates L.S."/>
            <person name="Zhou P."/>
            <person name="Schroeder A.J."/>
            <person name="Falls K."/>
            <person name="Strelets V."/>
            <person name="Russo S.M."/>
            <person name="Gelbart W.M."/>
            <person name="null"/>
        </authorList>
    </citation>
    <scope>NUCLEOTIDE SEQUENCE [LARGE SCALE GENOMIC DNA]</scope>
    <source>
        <strain evidence="3">Berkeley</strain>
    </source>
</reference>
<reference evidence="1 3" key="10">
    <citation type="journal article" date="2015" name="G3 (Bethesda)">
        <title>Gene Model Annotations for Drosophila melanogaster: The Rule-Benders.</title>
        <authorList>
            <consortium name="FlyBase Consortium"/>
            <person name="Crosby M.A."/>
            <person name="Gramates L.S."/>
            <person name="Dos Santos G."/>
            <person name="Matthews B.B."/>
            <person name="St Pierre S.E."/>
            <person name="Zhou P."/>
            <person name="Schroeder A.J."/>
            <person name="Falls K."/>
            <person name="Emmert D.B."/>
            <person name="Russo S.M."/>
            <person name="Gelbart W.M."/>
            <person name="null"/>
        </authorList>
    </citation>
    <scope>NUCLEOTIDE SEQUENCE [LARGE SCALE GENOMIC DNA]</scope>
    <source>
        <strain evidence="3">Berkeley</strain>
    </source>
</reference>
<name>Q9VI27_DROME</name>
<reference evidence="1 3" key="8">
    <citation type="journal article" date="2007" name="Science">
        <title>Sequence finishing and mapping of Drosophila melanogaster heterochromatin.</title>
        <authorList>
            <person name="Hoskins R.A."/>
            <person name="Carlson J.W."/>
            <person name="Kennedy C."/>
            <person name="Acevedo D."/>
            <person name="Evans-Holm M."/>
            <person name="Frise E."/>
            <person name="Wan K.H."/>
            <person name="Park S."/>
            <person name="Mendez-Lago M."/>
            <person name="Rossi F."/>
            <person name="Villasante A."/>
            <person name="Dimitri P."/>
            <person name="Karpen G.H."/>
            <person name="Celniker S.E."/>
        </authorList>
    </citation>
    <scope>NUCLEOTIDE SEQUENCE [LARGE SCALE GENOMIC DNA]</scope>
    <source>
        <strain evidence="3">Berkeley</strain>
    </source>
</reference>
<sequence>MDTHIVCDQVFIAHAEDELLLIYDNEINFGEDPAPIYDDVWQSEEDVTPEEILADVKDYGALEEVMDTPIIYEISDSENEMTPEENLNEVVDHDSRKKNVTYDVDVSALIQNTELFQPEKLMVYIHGPNFTFPDSGFFAEQGDNLNANNVTYKTIASDTISHSPGEVTDVTGVICYHSHDFVFQAYSPPSIPSLHADHCPRHFKTSRNVFWAEMEEVSCILLHSAAAYLEAPAYVHDDTIAFVAKGLALAKEFMTDGETPQSRPQSIGRLVAAIVMDRKSAVVMAYAVNHFVPQTMTDDSTGEVLGIMLNNVIRGFAINDHLRRIIIKKTCPVLSVVNQIPN</sequence>